<dbReference type="Proteomes" id="UP001374584">
    <property type="component" value="Unassembled WGS sequence"/>
</dbReference>
<comment type="caution">
    <text evidence="2">The sequence shown here is derived from an EMBL/GenBank/DDBJ whole genome shotgun (WGS) entry which is preliminary data.</text>
</comment>
<gene>
    <name evidence="2" type="ORF">VNO80_24992</name>
</gene>
<feature type="compositionally biased region" description="Low complexity" evidence="1">
    <location>
        <begin position="102"/>
        <end position="113"/>
    </location>
</feature>
<accession>A0AAN9QLJ4</accession>
<feature type="compositionally biased region" description="Basic and acidic residues" evidence="1">
    <location>
        <begin position="42"/>
        <end position="60"/>
    </location>
</feature>
<proteinExistence type="predicted"/>
<dbReference type="EMBL" id="JAYMYR010000009">
    <property type="protein sequence ID" value="KAK7342050.1"/>
    <property type="molecule type" value="Genomic_DNA"/>
</dbReference>
<name>A0AAN9QLJ4_PHACN</name>
<evidence type="ECO:0000313" key="3">
    <source>
        <dbReference type="Proteomes" id="UP001374584"/>
    </source>
</evidence>
<keyword evidence="3" id="KW-1185">Reference proteome</keyword>
<evidence type="ECO:0000313" key="2">
    <source>
        <dbReference type="EMBL" id="KAK7342050.1"/>
    </source>
</evidence>
<organism evidence="2 3">
    <name type="scientific">Phaseolus coccineus</name>
    <name type="common">Scarlet runner bean</name>
    <name type="synonym">Phaseolus multiflorus</name>
    <dbReference type="NCBI Taxonomy" id="3886"/>
    <lineage>
        <taxon>Eukaryota</taxon>
        <taxon>Viridiplantae</taxon>
        <taxon>Streptophyta</taxon>
        <taxon>Embryophyta</taxon>
        <taxon>Tracheophyta</taxon>
        <taxon>Spermatophyta</taxon>
        <taxon>Magnoliopsida</taxon>
        <taxon>eudicotyledons</taxon>
        <taxon>Gunneridae</taxon>
        <taxon>Pentapetalae</taxon>
        <taxon>rosids</taxon>
        <taxon>fabids</taxon>
        <taxon>Fabales</taxon>
        <taxon>Fabaceae</taxon>
        <taxon>Papilionoideae</taxon>
        <taxon>50 kb inversion clade</taxon>
        <taxon>NPAAA clade</taxon>
        <taxon>indigoferoid/millettioid clade</taxon>
        <taxon>Phaseoleae</taxon>
        <taxon>Phaseolus</taxon>
    </lineage>
</organism>
<feature type="region of interest" description="Disordered" evidence="1">
    <location>
        <begin position="32"/>
        <end position="60"/>
    </location>
</feature>
<feature type="region of interest" description="Disordered" evidence="1">
    <location>
        <begin position="84"/>
        <end position="146"/>
    </location>
</feature>
<sequence length="207" mass="23024">MHMAKLGTVRQGTETMALLLISPLGSGTRTVRGVPIASSSQHKLDSANEDDDSRRNATSRGKERSFFFSMIEVYGEEERATHMTTQVNSDQGSRLLEKRRSTSCSTTSQSSPSEQIYKITTRSRERARAAVTTSRKGGMTEEEKDDDDIRRSMFTKMGRSMKTMTMVEEEDNDAVVKLLAIYEHAGEGGKANSNASRRCLTKIVLVE</sequence>
<protein>
    <submittedName>
        <fullName evidence="2">Uncharacterized protein</fullName>
    </submittedName>
</protein>
<evidence type="ECO:0000256" key="1">
    <source>
        <dbReference type="SAM" id="MobiDB-lite"/>
    </source>
</evidence>
<reference evidence="2 3" key="1">
    <citation type="submission" date="2024-01" db="EMBL/GenBank/DDBJ databases">
        <title>The genomes of 5 underutilized Papilionoideae crops provide insights into root nodulation and disease resistanc.</title>
        <authorList>
            <person name="Jiang F."/>
        </authorList>
    </citation>
    <scope>NUCLEOTIDE SEQUENCE [LARGE SCALE GENOMIC DNA]</scope>
    <source>
        <strain evidence="2">JINMINGXINNONG_FW02</strain>
        <tissue evidence="2">Leaves</tissue>
    </source>
</reference>
<dbReference type="AlphaFoldDB" id="A0AAN9QLJ4"/>